<feature type="compositionally biased region" description="Gly residues" evidence="1">
    <location>
        <begin position="463"/>
        <end position="472"/>
    </location>
</feature>
<dbReference type="KEGG" id="cre:CHLRE_11g468362v5"/>
<dbReference type="ExpressionAtlas" id="A0A2K3D850">
    <property type="expression patterns" value="baseline and differential"/>
</dbReference>
<dbReference type="PRINTS" id="PR01217">
    <property type="entry name" value="PRICHEXTENSN"/>
</dbReference>
<dbReference type="EMBL" id="CM008972">
    <property type="protein sequence ID" value="PNW76708.1"/>
    <property type="molecule type" value="Genomic_DNA"/>
</dbReference>
<reference evidence="2 3" key="1">
    <citation type="journal article" date="2007" name="Science">
        <title>The Chlamydomonas genome reveals the evolution of key animal and plant functions.</title>
        <authorList>
            <person name="Merchant S.S."/>
            <person name="Prochnik S.E."/>
            <person name="Vallon O."/>
            <person name="Harris E.H."/>
            <person name="Karpowicz S.J."/>
            <person name="Witman G.B."/>
            <person name="Terry A."/>
            <person name="Salamov A."/>
            <person name="Fritz-Laylin L.K."/>
            <person name="Marechal-Drouard L."/>
            <person name="Marshall W.F."/>
            <person name="Qu L.H."/>
            <person name="Nelson D.R."/>
            <person name="Sanderfoot A.A."/>
            <person name="Spalding M.H."/>
            <person name="Kapitonov V.V."/>
            <person name="Ren Q."/>
            <person name="Ferris P."/>
            <person name="Lindquist E."/>
            <person name="Shapiro H."/>
            <person name="Lucas S.M."/>
            <person name="Grimwood J."/>
            <person name="Schmutz J."/>
            <person name="Cardol P."/>
            <person name="Cerutti H."/>
            <person name="Chanfreau G."/>
            <person name="Chen C.L."/>
            <person name="Cognat V."/>
            <person name="Croft M.T."/>
            <person name="Dent R."/>
            <person name="Dutcher S."/>
            <person name="Fernandez E."/>
            <person name="Fukuzawa H."/>
            <person name="Gonzalez-Ballester D."/>
            <person name="Gonzalez-Halphen D."/>
            <person name="Hallmann A."/>
            <person name="Hanikenne M."/>
            <person name="Hippler M."/>
            <person name="Inwood W."/>
            <person name="Jabbari K."/>
            <person name="Kalanon M."/>
            <person name="Kuras R."/>
            <person name="Lefebvre P.A."/>
            <person name="Lemaire S.D."/>
            <person name="Lobanov A.V."/>
            <person name="Lohr M."/>
            <person name="Manuell A."/>
            <person name="Meier I."/>
            <person name="Mets L."/>
            <person name="Mittag M."/>
            <person name="Mittelmeier T."/>
            <person name="Moroney J.V."/>
            <person name="Moseley J."/>
            <person name="Napoli C."/>
            <person name="Nedelcu A.M."/>
            <person name="Niyogi K."/>
            <person name="Novoselov S.V."/>
            <person name="Paulsen I.T."/>
            <person name="Pazour G."/>
            <person name="Purton S."/>
            <person name="Ral J.P."/>
            <person name="Riano-Pachon D.M."/>
            <person name="Riekhof W."/>
            <person name="Rymarquis L."/>
            <person name="Schroda M."/>
            <person name="Stern D."/>
            <person name="Umen J."/>
            <person name="Willows R."/>
            <person name="Wilson N."/>
            <person name="Zimmer S.L."/>
            <person name="Allmer J."/>
            <person name="Balk J."/>
            <person name="Bisova K."/>
            <person name="Chen C.J."/>
            <person name="Elias M."/>
            <person name="Gendler K."/>
            <person name="Hauser C."/>
            <person name="Lamb M.R."/>
            <person name="Ledford H."/>
            <person name="Long J.C."/>
            <person name="Minagawa J."/>
            <person name="Page M.D."/>
            <person name="Pan J."/>
            <person name="Pootakham W."/>
            <person name="Roje S."/>
            <person name="Rose A."/>
            <person name="Stahlberg E."/>
            <person name="Terauchi A.M."/>
            <person name="Yang P."/>
            <person name="Ball S."/>
            <person name="Bowler C."/>
            <person name="Dieckmann C.L."/>
            <person name="Gladyshev V.N."/>
            <person name="Green P."/>
            <person name="Jorgensen R."/>
            <person name="Mayfield S."/>
            <person name="Mueller-Roeber B."/>
            <person name="Rajamani S."/>
            <person name="Sayre R.T."/>
            <person name="Brokstein P."/>
            <person name="Dubchak I."/>
            <person name="Goodstein D."/>
            <person name="Hornick L."/>
            <person name="Huang Y.W."/>
            <person name="Jhaveri J."/>
            <person name="Luo Y."/>
            <person name="Martinez D."/>
            <person name="Ngau W.C."/>
            <person name="Otillar B."/>
            <person name="Poliakov A."/>
            <person name="Porter A."/>
            <person name="Szajkowski L."/>
            <person name="Werner G."/>
            <person name="Zhou K."/>
            <person name="Grigoriev I.V."/>
            <person name="Rokhsar D.S."/>
            <person name="Grossman A.R."/>
        </authorList>
    </citation>
    <scope>NUCLEOTIDE SEQUENCE [LARGE SCALE GENOMIC DNA]</scope>
    <source>
        <strain evidence="3">CC-503</strain>
    </source>
</reference>
<evidence type="ECO:0008006" key="4">
    <source>
        <dbReference type="Google" id="ProtNLM"/>
    </source>
</evidence>
<proteinExistence type="predicted"/>
<sequence length="587" mass="58924">MSSPITVVFAGGDMTTWCAAVETLSLATCDAKSECCARGAWPVARLEVLADRACTASNIAGVTVDGQPWSSFSFNAAAGVLSISNLYDPAVPALTSPQPNSQVVCVSLKGTGTCAKSAGLCRRITVGGDCAVLAADAAGACCPVAEAPTYQAADGSVPLDRETSQAFNVTLQLNRKSATYTCAKLGASRADRRALFKRVAATYAAALGLPGKSVAVEDSVCGRRSNVLSLLVRMSGGRLPHWAAVEGRSAAILKALSADTGGVLVAATPVVPSSRGKFVKGPAASTGSGSGAVPTPSDPSPSPSPSPPVPSPAPSSPQPPSPGPQPPSPPPVPAPPSPRPPRPPSPRPPNPAFLTVAISSLDMLFSPDLPPPPSNPSPPPEPPALPPAPLPPWAPGTNVTYDENGNVISISIGEVYACEENCCECCCVRITPPVFSTGGWPGGGHGGGWTGGGDDGGFDDGGFDTGSTGGGVMIQSPPPAYPSPPAPPSYPSPPSPPPAPPSPPSPPPEPPSPPSPDPPSPDPPSPEPPSPEPPSPKPPSPEPPSPEPPSPEPPSPNPPSPNPPLPPPPPPPPPPEGEEGIEKDPWG</sequence>
<feature type="region of interest" description="Disordered" evidence="1">
    <location>
        <begin position="445"/>
        <end position="587"/>
    </location>
</feature>
<keyword evidence="3" id="KW-1185">Reference proteome</keyword>
<dbReference type="GeneID" id="5725091"/>
<dbReference type="OrthoDB" id="550323at2759"/>
<evidence type="ECO:0000256" key="1">
    <source>
        <dbReference type="SAM" id="MobiDB-lite"/>
    </source>
</evidence>
<evidence type="ECO:0000313" key="2">
    <source>
        <dbReference type="EMBL" id="PNW76708.1"/>
    </source>
</evidence>
<gene>
    <name evidence="2" type="ORF">CHLRE_11g468362v5</name>
</gene>
<dbReference type="PaxDb" id="3055-EDO98560"/>
<evidence type="ECO:0000313" key="3">
    <source>
        <dbReference type="Proteomes" id="UP000006906"/>
    </source>
</evidence>
<feature type="compositionally biased region" description="Low complexity" evidence="1">
    <location>
        <begin position="281"/>
        <end position="295"/>
    </location>
</feature>
<dbReference type="Proteomes" id="UP000006906">
    <property type="component" value="Chromosome 11"/>
</dbReference>
<feature type="compositionally biased region" description="Pro residues" evidence="1">
    <location>
        <begin position="296"/>
        <end position="351"/>
    </location>
</feature>
<organism evidence="2 3">
    <name type="scientific">Chlamydomonas reinhardtii</name>
    <name type="common">Chlamydomonas smithii</name>
    <dbReference type="NCBI Taxonomy" id="3055"/>
    <lineage>
        <taxon>Eukaryota</taxon>
        <taxon>Viridiplantae</taxon>
        <taxon>Chlorophyta</taxon>
        <taxon>core chlorophytes</taxon>
        <taxon>Chlorophyceae</taxon>
        <taxon>CS clade</taxon>
        <taxon>Chlamydomonadales</taxon>
        <taxon>Chlamydomonadaceae</taxon>
        <taxon>Chlamydomonas</taxon>
    </lineage>
</organism>
<feature type="compositionally biased region" description="Pro residues" evidence="1">
    <location>
        <begin position="476"/>
        <end position="575"/>
    </location>
</feature>
<accession>A0A2K3D850</accession>
<feature type="compositionally biased region" description="Gly residues" evidence="1">
    <location>
        <begin position="445"/>
        <end position="455"/>
    </location>
</feature>
<name>A0A2K3D850_CHLRE</name>
<dbReference type="RefSeq" id="XP_042919574.1">
    <property type="nucleotide sequence ID" value="XM_043067569.1"/>
</dbReference>
<feature type="compositionally biased region" description="Pro residues" evidence="1">
    <location>
        <begin position="368"/>
        <end position="394"/>
    </location>
</feature>
<dbReference type="STRING" id="3055.A0A2K3D850"/>
<dbReference type="OMA" id="SMLNTGF"/>
<dbReference type="Gramene" id="PNW76708">
    <property type="protein sequence ID" value="PNW76708"/>
    <property type="gene ID" value="CHLRE_11g468362v5"/>
</dbReference>
<feature type="region of interest" description="Disordered" evidence="1">
    <location>
        <begin position="274"/>
        <end position="397"/>
    </location>
</feature>
<protein>
    <recommendedName>
        <fullName evidence="4">Pherophorin domain-containing protein</fullName>
    </recommendedName>
</protein>
<dbReference type="InParanoid" id="A0A2K3D850"/>
<dbReference type="AlphaFoldDB" id="A0A2K3D850"/>